<keyword evidence="4" id="KW-1185">Reference proteome</keyword>
<proteinExistence type="predicted"/>
<dbReference type="Gene3D" id="1.20.58.340">
    <property type="entry name" value="Magnesium transport protein CorA, transmembrane region"/>
    <property type="match status" value="1"/>
</dbReference>
<reference evidence="3 4" key="1">
    <citation type="submission" date="2019-10" db="EMBL/GenBank/DDBJ databases">
        <authorList>
            <person name="Palmer J.M."/>
        </authorList>
    </citation>
    <scope>NUCLEOTIDE SEQUENCE [LARGE SCALE GENOMIC DNA]</scope>
    <source>
        <strain evidence="3 4">TWF694</strain>
    </source>
</reference>
<keyword evidence="1" id="KW-0812">Transmembrane</keyword>
<accession>A0AAV9XF42</accession>
<feature type="transmembrane region" description="Helical" evidence="1">
    <location>
        <begin position="341"/>
        <end position="363"/>
    </location>
</feature>
<gene>
    <name evidence="3" type="ORF">TWF694_008104</name>
</gene>
<dbReference type="InterPro" id="IPR058257">
    <property type="entry name" value="CorA-like_dom"/>
</dbReference>
<keyword evidence="1" id="KW-1133">Transmembrane helix</keyword>
<sequence length="428" mass="48746">MTGVKLRFLKSEEKLSVYLENGIAQLLEKFDAPPEFADLLNVFGVRDKNRDEGFGCFWSGELKRCNSTGLASTGPPSTEQLQPSCFYLLKHPELHGRARSKMPWTIRQVGVYQRAQSASSSNLCLFIEPSKGIRDRLETLFEDSNSEEPTSILDQHWSSPHSLALSAFRDNWRAYTNYWENTVTALAVDALFPELEAFNEDEDFAQSKLLFERIQDCQAAGDSLLRARHAIEINLNVLNKLSAFVQEVKRYDINVATGNQNAYSPCEAYLRECISEQEFTLATITMMFKRTKRVIVTIREMANFRELHALRRLGKLSRNEAEETSKLTQQTIRETQIMKSITILALLFLPASFVAAFLAMDYISVVKLSSGFMRISVKPEMLLYLAITIPLTTVTMGGWLLWESRKSVRRLFRQRPAEQDPEKGGRGP</sequence>
<evidence type="ECO:0000313" key="4">
    <source>
        <dbReference type="Proteomes" id="UP001365542"/>
    </source>
</evidence>
<dbReference type="Pfam" id="PF26616">
    <property type="entry name" value="CorA-like"/>
    <property type="match status" value="1"/>
</dbReference>
<organism evidence="3 4">
    <name type="scientific">Orbilia ellipsospora</name>
    <dbReference type="NCBI Taxonomy" id="2528407"/>
    <lineage>
        <taxon>Eukaryota</taxon>
        <taxon>Fungi</taxon>
        <taxon>Dikarya</taxon>
        <taxon>Ascomycota</taxon>
        <taxon>Pezizomycotina</taxon>
        <taxon>Orbiliomycetes</taxon>
        <taxon>Orbiliales</taxon>
        <taxon>Orbiliaceae</taxon>
        <taxon>Orbilia</taxon>
    </lineage>
</organism>
<feature type="domain" description="CorA-like transporter" evidence="2">
    <location>
        <begin position="31"/>
        <end position="189"/>
    </location>
</feature>
<name>A0AAV9XF42_9PEZI</name>
<evidence type="ECO:0000259" key="2">
    <source>
        <dbReference type="Pfam" id="PF26616"/>
    </source>
</evidence>
<dbReference type="EMBL" id="JAVHJO010000004">
    <property type="protein sequence ID" value="KAK6540713.1"/>
    <property type="molecule type" value="Genomic_DNA"/>
</dbReference>
<evidence type="ECO:0000313" key="3">
    <source>
        <dbReference type="EMBL" id="KAK6540713.1"/>
    </source>
</evidence>
<feature type="transmembrane region" description="Helical" evidence="1">
    <location>
        <begin position="383"/>
        <end position="402"/>
    </location>
</feature>
<dbReference type="Proteomes" id="UP001365542">
    <property type="component" value="Unassembled WGS sequence"/>
</dbReference>
<comment type="caution">
    <text evidence="3">The sequence shown here is derived from an EMBL/GenBank/DDBJ whole genome shotgun (WGS) entry which is preliminary data.</text>
</comment>
<keyword evidence="1" id="KW-0472">Membrane</keyword>
<evidence type="ECO:0000256" key="1">
    <source>
        <dbReference type="SAM" id="Phobius"/>
    </source>
</evidence>
<protein>
    <recommendedName>
        <fullName evidence="2">CorA-like transporter domain-containing protein</fullName>
    </recommendedName>
</protein>
<dbReference type="AlphaFoldDB" id="A0AAV9XF42"/>